<dbReference type="RefSeq" id="WP_252854041.1">
    <property type="nucleotide sequence ID" value="NZ_JAMXLR010000062.1"/>
</dbReference>
<dbReference type="Gene3D" id="1.10.10.10">
    <property type="entry name" value="Winged helix-like DNA-binding domain superfamily/Winged helix DNA-binding domain"/>
    <property type="match status" value="1"/>
</dbReference>
<dbReference type="SUPFAM" id="SSF88659">
    <property type="entry name" value="Sigma3 and sigma4 domains of RNA polymerase sigma factors"/>
    <property type="match status" value="1"/>
</dbReference>
<feature type="domain" description="RNA polymerase sigma-70 region 2" evidence="6">
    <location>
        <begin position="27"/>
        <end position="96"/>
    </location>
</feature>
<dbReference type="GO" id="GO:0016987">
    <property type="term" value="F:sigma factor activity"/>
    <property type="evidence" value="ECO:0007669"/>
    <property type="project" value="UniProtKB-KW"/>
</dbReference>
<evidence type="ECO:0000256" key="3">
    <source>
        <dbReference type="ARBA" id="ARBA00023082"/>
    </source>
</evidence>
<dbReference type="AlphaFoldDB" id="A0A9X2JHC9"/>
<keyword evidence="4" id="KW-0238">DNA-binding</keyword>
<evidence type="ECO:0000259" key="6">
    <source>
        <dbReference type="Pfam" id="PF04542"/>
    </source>
</evidence>
<comment type="caution">
    <text evidence="8">The sequence shown here is derived from an EMBL/GenBank/DDBJ whole genome shotgun (WGS) entry which is preliminary data.</text>
</comment>
<evidence type="ECO:0000256" key="5">
    <source>
        <dbReference type="ARBA" id="ARBA00023163"/>
    </source>
</evidence>
<dbReference type="Pfam" id="PF04542">
    <property type="entry name" value="Sigma70_r2"/>
    <property type="match status" value="1"/>
</dbReference>
<dbReference type="InterPro" id="IPR014284">
    <property type="entry name" value="RNA_pol_sigma-70_dom"/>
</dbReference>
<dbReference type="InterPro" id="IPR007627">
    <property type="entry name" value="RNA_pol_sigma70_r2"/>
</dbReference>
<keyword evidence="2" id="KW-0805">Transcription regulation</keyword>
<sequence>MTDTHPDTDQLLRRVAEGDQNAAQDLLARHRPRLRRMVTVHLDTRISARVDPSDVVQEALAEAFQRLPSYASEPAVSFYPWLRQIAWQRLVKLHRHHLKAARRSVHREQDRDWSLSDESIGQLAERFVSERTDPGRKAIRQEMRQRVRTALDQLLPADRELLVMRYLEHLTIREIAETLDLTQASIKMRQARALERLQKALASDP</sequence>
<dbReference type="InterPro" id="IPR039425">
    <property type="entry name" value="RNA_pol_sigma-70-like"/>
</dbReference>
<dbReference type="SUPFAM" id="SSF88946">
    <property type="entry name" value="Sigma2 domain of RNA polymerase sigma factors"/>
    <property type="match status" value="1"/>
</dbReference>
<protein>
    <submittedName>
        <fullName evidence="8">Sigma-70 family RNA polymerase sigma factor</fullName>
    </submittedName>
</protein>
<evidence type="ECO:0000256" key="2">
    <source>
        <dbReference type="ARBA" id="ARBA00023015"/>
    </source>
</evidence>
<organism evidence="8 9">
    <name type="scientific">Aeoliella straminimaris</name>
    <dbReference type="NCBI Taxonomy" id="2954799"/>
    <lineage>
        <taxon>Bacteria</taxon>
        <taxon>Pseudomonadati</taxon>
        <taxon>Planctomycetota</taxon>
        <taxon>Planctomycetia</taxon>
        <taxon>Pirellulales</taxon>
        <taxon>Lacipirellulaceae</taxon>
        <taxon>Aeoliella</taxon>
    </lineage>
</organism>
<keyword evidence="3" id="KW-0731">Sigma factor</keyword>
<evidence type="ECO:0000256" key="1">
    <source>
        <dbReference type="ARBA" id="ARBA00010641"/>
    </source>
</evidence>
<proteinExistence type="inferred from homology"/>
<accession>A0A9X2JHC9</accession>
<dbReference type="GO" id="GO:0006352">
    <property type="term" value="P:DNA-templated transcription initiation"/>
    <property type="evidence" value="ECO:0007669"/>
    <property type="project" value="InterPro"/>
</dbReference>
<evidence type="ECO:0000313" key="8">
    <source>
        <dbReference type="EMBL" id="MCO6045925.1"/>
    </source>
</evidence>
<dbReference type="Gene3D" id="1.10.1740.10">
    <property type="match status" value="1"/>
</dbReference>
<keyword evidence="9" id="KW-1185">Reference proteome</keyword>
<dbReference type="PANTHER" id="PTHR43133">
    <property type="entry name" value="RNA POLYMERASE ECF-TYPE SIGMA FACTO"/>
    <property type="match status" value="1"/>
</dbReference>
<feature type="domain" description="RNA polymerase sigma-70 region 4" evidence="7">
    <location>
        <begin position="150"/>
        <end position="199"/>
    </location>
</feature>
<evidence type="ECO:0000256" key="4">
    <source>
        <dbReference type="ARBA" id="ARBA00023125"/>
    </source>
</evidence>
<dbReference type="InterPro" id="IPR007630">
    <property type="entry name" value="RNA_pol_sigma70_r4"/>
</dbReference>
<dbReference type="InterPro" id="IPR036388">
    <property type="entry name" value="WH-like_DNA-bd_sf"/>
</dbReference>
<comment type="similarity">
    <text evidence="1">Belongs to the sigma-70 factor family. ECF subfamily.</text>
</comment>
<name>A0A9X2JHC9_9BACT</name>
<dbReference type="InterPro" id="IPR013325">
    <property type="entry name" value="RNA_pol_sigma_r2"/>
</dbReference>
<keyword evidence="5" id="KW-0804">Transcription</keyword>
<dbReference type="NCBIfam" id="TIGR02937">
    <property type="entry name" value="sigma70-ECF"/>
    <property type="match status" value="1"/>
</dbReference>
<dbReference type="PANTHER" id="PTHR43133:SF8">
    <property type="entry name" value="RNA POLYMERASE SIGMA FACTOR HI_1459-RELATED"/>
    <property type="match status" value="1"/>
</dbReference>
<evidence type="ECO:0000259" key="7">
    <source>
        <dbReference type="Pfam" id="PF04545"/>
    </source>
</evidence>
<dbReference type="Pfam" id="PF04545">
    <property type="entry name" value="Sigma70_r4"/>
    <property type="match status" value="1"/>
</dbReference>
<dbReference type="CDD" id="cd06171">
    <property type="entry name" value="Sigma70_r4"/>
    <property type="match status" value="1"/>
</dbReference>
<dbReference type="EMBL" id="JAMXLR010000062">
    <property type="protein sequence ID" value="MCO6045925.1"/>
    <property type="molecule type" value="Genomic_DNA"/>
</dbReference>
<dbReference type="InterPro" id="IPR013324">
    <property type="entry name" value="RNA_pol_sigma_r3/r4-like"/>
</dbReference>
<dbReference type="GO" id="GO:0003677">
    <property type="term" value="F:DNA binding"/>
    <property type="evidence" value="ECO:0007669"/>
    <property type="project" value="UniProtKB-KW"/>
</dbReference>
<reference evidence="8" key="1">
    <citation type="submission" date="2022-06" db="EMBL/GenBank/DDBJ databases">
        <title>Aeoliella straminimaris, a novel planctomycete from sediments.</title>
        <authorList>
            <person name="Vitorino I.R."/>
            <person name="Lage O.M."/>
        </authorList>
    </citation>
    <scope>NUCLEOTIDE SEQUENCE</scope>
    <source>
        <strain evidence="8">ICT_H6.2</strain>
    </source>
</reference>
<gene>
    <name evidence="8" type="ORF">NG895_18655</name>
</gene>
<dbReference type="Proteomes" id="UP001155241">
    <property type="component" value="Unassembled WGS sequence"/>
</dbReference>
<evidence type="ECO:0000313" key="9">
    <source>
        <dbReference type="Proteomes" id="UP001155241"/>
    </source>
</evidence>